<gene>
    <name evidence="2" type="ORF">QBC33DRAFT_362479</name>
</gene>
<keyword evidence="1" id="KW-0812">Transmembrane</keyword>
<dbReference type="EMBL" id="MU839004">
    <property type="protein sequence ID" value="KAK1768848.1"/>
    <property type="molecule type" value="Genomic_DNA"/>
</dbReference>
<comment type="caution">
    <text evidence="2">The sequence shown here is derived from an EMBL/GenBank/DDBJ whole genome shotgun (WGS) entry which is preliminary data.</text>
</comment>
<dbReference type="AlphaFoldDB" id="A0AAJ0C2B2"/>
<dbReference type="GeneID" id="85307121"/>
<dbReference type="RefSeq" id="XP_060285061.1">
    <property type="nucleotide sequence ID" value="XM_060423934.1"/>
</dbReference>
<name>A0AAJ0C2B2_9PEZI</name>
<proteinExistence type="predicted"/>
<keyword evidence="1" id="KW-1133">Transmembrane helix</keyword>
<feature type="transmembrane region" description="Helical" evidence="1">
    <location>
        <begin position="69"/>
        <end position="86"/>
    </location>
</feature>
<keyword evidence="1" id="KW-0472">Membrane</keyword>
<reference evidence="2" key="1">
    <citation type="submission" date="2023-06" db="EMBL/GenBank/DDBJ databases">
        <title>Genome-scale phylogeny and comparative genomics of the fungal order Sordariales.</title>
        <authorList>
            <consortium name="Lawrence Berkeley National Laboratory"/>
            <person name="Hensen N."/>
            <person name="Bonometti L."/>
            <person name="Westerberg I."/>
            <person name="Brannstrom I.O."/>
            <person name="Guillou S."/>
            <person name="Cros-Aarteil S."/>
            <person name="Calhoun S."/>
            <person name="Haridas S."/>
            <person name="Kuo A."/>
            <person name="Mondo S."/>
            <person name="Pangilinan J."/>
            <person name="Riley R."/>
            <person name="Labutti K."/>
            <person name="Andreopoulos B."/>
            <person name="Lipzen A."/>
            <person name="Chen C."/>
            <person name="Yanf M."/>
            <person name="Daum C."/>
            <person name="Ng V."/>
            <person name="Clum A."/>
            <person name="Steindorff A."/>
            <person name="Ohm R."/>
            <person name="Martin F."/>
            <person name="Silar P."/>
            <person name="Natvig D."/>
            <person name="Lalanne C."/>
            <person name="Gautier V."/>
            <person name="Ament-Velasquez S.L."/>
            <person name="Kruys A."/>
            <person name="Hutchinson M.I."/>
            <person name="Powell A.J."/>
            <person name="Barry K."/>
            <person name="Miller A.N."/>
            <person name="Grigoriev I.V."/>
            <person name="Debuchy R."/>
            <person name="Gladieux P."/>
            <person name="Thoren M.H."/>
            <person name="Johannesson H."/>
        </authorList>
    </citation>
    <scope>NUCLEOTIDE SEQUENCE</scope>
    <source>
        <strain evidence="2">8032-3</strain>
    </source>
</reference>
<evidence type="ECO:0000256" key="1">
    <source>
        <dbReference type="SAM" id="Phobius"/>
    </source>
</evidence>
<keyword evidence="3" id="KW-1185">Reference proteome</keyword>
<dbReference type="Proteomes" id="UP001244011">
    <property type="component" value="Unassembled WGS sequence"/>
</dbReference>
<evidence type="ECO:0000313" key="2">
    <source>
        <dbReference type="EMBL" id="KAK1768848.1"/>
    </source>
</evidence>
<protein>
    <submittedName>
        <fullName evidence="2">Uncharacterized protein</fullName>
    </submittedName>
</protein>
<accession>A0AAJ0C2B2</accession>
<sequence>MIKNGFRKGHAASNRLLVHDKTSPIEYACNSNNSSSNNRMFARGIPFFLAIYFTYLRTGSKAMGRSQHYDTNFLSFFFFVFSLSFIF</sequence>
<evidence type="ECO:0000313" key="3">
    <source>
        <dbReference type="Proteomes" id="UP001244011"/>
    </source>
</evidence>
<organism evidence="2 3">
    <name type="scientific">Phialemonium atrogriseum</name>
    <dbReference type="NCBI Taxonomy" id="1093897"/>
    <lineage>
        <taxon>Eukaryota</taxon>
        <taxon>Fungi</taxon>
        <taxon>Dikarya</taxon>
        <taxon>Ascomycota</taxon>
        <taxon>Pezizomycotina</taxon>
        <taxon>Sordariomycetes</taxon>
        <taxon>Sordariomycetidae</taxon>
        <taxon>Cephalothecales</taxon>
        <taxon>Cephalothecaceae</taxon>
        <taxon>Phialemonium</taxon>
    </lineage>
</organism>
<feature type="transmembrane region" description="Helical" evidence="1">
    <location>
        <begin position="40"/>
        <end position="57"/>
    </location>
</feature>